<evidence type="ECO:0000313" key="4">
    <source>
        <dbReference type="Proteomes" id="UP000467193"/>
    </source>
</evidence>
<dbReference type="Pfam" id="PF14258">
    <property type="entry name" value="DUF4350"/>
    <property type="match status" value="1"/>
</dbReference>
<keyword evidence="4" id="KW-1185">Reference proteome</keyword>
<organism evidence="3 4">
    <name type="scientific">Mycolicibacterium sediminis</name>
    <dbReference type="NCBI Taxonomy" id="1286180"/>
    <lineage>
        <taxon>Bacteria</taxon>
        <taxon>Bacillati</taxon>
        <taxon>Actinomycetota</taxon>
        <taxon>Actinomycetes</taxon>
        <taxon>Mycobacteriales</taxon>
        <taxon>Mycobacteriaceae</taxon>
        <taxon>Mycolicibacterium</taxon>
    </lineage>
</organism>
<evidence type="ECO:0000313" key="3">
    <source>
        <dbReference type="EMBL" id="BBY26358.1"/>
    </source>
</evidence>
<evidence type="ECO:0000256" key="1">
    <source>
        <dbReference type="SAM" id="Phobius"/>
    </source>
</evidence>
<dbReference type="InterPro" id="IPR025646">
    <property type="entry name" value="DUF4350"/>
</dbReference>
<keyword evidence="1" id="KW-0472">Membrane</keyword>
<gene>
    <name evidence="3" type="ORF">MSEDJ_04540</name>
</gene>
<feature type="domain" description="DUF4350" evidence="2">
    <location>
        <begin position="50"/>
        <end position="222"/>
    </location>
</feature>
<protein>
    <submittedName>
        <fullName evidence="3">Membrane protein</fullName>
    </submittedName>
</protein>
<reference evidence="3 4" key="1">
    <citation type="journal article" date="2019" name="Emerg. Microbes Infect.">
        <title>Comprehensive subspecies identification of 175 nontuberculous mycobacteria species based on 7547 genomic profiles.</title>
        <authorList>
            <person name="Matsumoto Y."/>
            <person name="Kinjo T."/>
            <person name="Motooka D."/>
            <person name="Nabeya D."/>
            <person name="Jung N."/>
            <person name="Uechi K."/>
            <person name="Horii T."/>
            <person name="Iida T."/>
            <person name="Fujita J."/>
            <person name="Nakamura S."/>
        </authorList>
    </citation>
    <scope>NUCLEOTIDE SEQUENCE [LARGE SCALE GENOMIC DNA]</scope>
    <source>
        <strain evidence="3 4">JCM 17899</strain>
    </source>
</reference>
<proteinExistence type="predicted"/>
<dbReference type="Proteomes" id="UP000467193">
    <property type="component" value="Chromosome"/>
</dbReference>
<dbReference type="EMBL" id="AP022588">
    <property type="protein sequence ID" value="BBY26358.1"/>
    <property type="molecule type" value="Genomic_DNA"/>
</dbReference>
<dbReference type="KEGG" id="msei:MSEDJ_04540"/>
<name>A0A7I7QJ85_9MYCO</name>
<evidence type="ECO:0000259" key="2">
    <source>
        <dbReference type="Pfam" id="PF14258"/>
    </source>
</evidence>
<dbReference type="RefSeq" id="WP_163795421.1">
    <property type="nucleotide sequence ID" value="NZ_AP022588.1"/>
</dbReference>
<dbReference type="AlphaFoldDB" id="A0A7I7QJ85"/>
<sequence>MTFGSTAVGPSVGQRWRTARWVILALVAITAVSAATALLTGARPGARMDPRSTSPDGALALVSLLRDAGVEVIEADRLADVERNARPDTLVVFTETYLLVDDDALRRLSAIPGDRLVVEPVSRAREALADGLDVGPDTSFGGDPDCDLRAAERAGRTRLDTAVTYVAKGLEIKGADVTRCYGGAVARYTRDGRTVTAVGSGDFMLNADLAKEGNAALAMNLVGSRERVVWYTPTLVEGDSDASASITDLIPDWVTWVVAQLCLAVLLTALWRGRRVGPLVAEDLPVVVRASETVEGRGRLYRSRRARDRAADALRTGALNRLLPRLGMNATTAPSAVARAVADRIGGDPNAHGHRLFGPAPATDAELVTLAHQLDDIERQVSQS</sequence>
<keyword evidence="1" id="KW-0812">Transmembrane</keyword>
<feature type="transmembrane region" description="Helical" evidence="1">
    <location>
        <begin position="21"/>
        <end position="42"/>
    </location>
</feature>
<keyword evidence="1" id="KW-1133">Transmembrane helix</keyword>
<accession>A0A7I7QJ85</accession>